<evidence type="ECO:0000313" key="3">
    <source>
        <dbReference type="EMBL" id="NUU12973.1"/>
    </source>
</evidence>
<feature type="signal peptide" evidence="2">
    <location>
        <begin position="1"/>
        <end position="31"/>
    </location>
</feature>
<comment type="caution">
    <text evidence="3">The sequence shown here is derived from an EMBL/GenBank/DDBJ whole genome shotgun (WGS) entry which is preliminary data.</text>
</comment>
<dbReference type="RefSeq" id="WP_175350534.1">
    <property type="nucleotide sequence ID" value="NZ_BAAAWQ010000001.1"/>
</dbReference>
<feature type="compositionally biased region" description="Low complexity" evidence="1">
    <location>
        <begin position="45"/>
        <end position="88"/>
    </location>
</feature>
<evidence type="ECO:0000256" key="1">
    <source>
        <dbReference type="SAM" id="MobiDB-lite"/>
    </source>
</evidence>
<accession>A0ABX2M6I8</accession>
<keyword evidence="2" id="KW-0732">Signal</keyword>
<dbReference type="InterPro" id="IPR006311">
    <property type="entry name" value="TAT_signal"/>
</dbReference>
<organism evidence="3 4">
    <name type="scientific">Curtobacterium pusillum</name>
    <dbReference type="NCBI Taxonomy" id="69373"/>
    <lineage>
        <taxon>Bacteria</taxon>
        <taxon>Bacillati</taxon>
        <taxon>Actinomycetota</taxon>
        <taxon>Actinomycetes</taxon>
        <taxon>Micrococcales</taxon>
        <taxon>Microbacteriaceae</taxon>
        <taxon>Curtobacterium</taxon>
    </lineage>
</organism>
<feature type="region of interest" description="Disordered" evidence="1">
    <location>
        <begin position="45"/>
        <end position="127"/>
    </location>
</feature>
<proteinExistence type="predicted"/>
<gene>
    <name evidence="3" type="ORF">HP507_03860</name>
</gene>
<dbReference type="EMBL" id="JABMCE010000055">
    <property type="protein sequence ID" value="NUU12973.1"/>
    <property type="molecule type" value="Genomic_DNA"/>
</dbReference>
<dbReference type="Proteomes" id="UP000573001">
    <property type="component" value="Unassembled WGS sequence"/>
</dbReference>
<keyword evidence="4" id="KW-1185">Reference proteome</keyword>
<feature type="chain" id="PRO_5047308607" evidence="2">
    <location>
        <begin position="32"/>
        <end position="265"/>
    </location>
</feature>
<feature type="compositionally biased region" description="Gly residues" evidence="1">
    <location>
        <begin position="89"/>
        <end position="101"/>
    </location>
</feature>
<evidence type="ECO:0000313" key="4">
    <source>
        <dbReference type="Proteomes" id="UP000573001"/>
    </source>
</evidence>
<name>A0ABX2M6I8_9MICO</name>
<dbReference type="PROSITE" id="PS51318">
    <property type="entry name" value="TAT"/>
    <property type="match status" value="1"/>
</dbReference>
<evidence type="ECO:0000256" key="2">
    <source>
        <dbReference type="SAM" id="SignalP"/>
    </source>
</evidence>
<sequence>MTRHRRTALGASAVLVVAAALSVTGGTSASAAGFCIPLLMDCSAPSSTPSPTPSDTTTPSPAPGHPGASAPSAPSGTDTTAPSSPGSGTDSGSGPASGGDGTSADASPSGTDAPDAAWGAATPDDTTVFTQPSAQLSSSSIEIGGLSGLALVRVPLADGSEITVIRLSADRVAMDDFTLDVRGESNGTSAVTTDSRMELRGHVQVYLNSATAELPGGKHLTLGADTPPPGGELPTTWARVDLGLVGVTADGITHTGSDLRVRPGA</sequence>
<protein>
    <submittedName>
        <fullName evidence="3">Uncharacterized protein</fullName>
    </submittedName>
</protein>
<reference evidence="3 4" key="1">
    <citation type="submission" date="2020-05" db="EMBL/GenBank/DDBJ databases">
        <title>Genome Sequencing of Type Strains.</title>
        <authorList>
            <person name="Lemaire J.F."/>
            <person name="Inderbitzin P."/>
            <person name="Gregorio O.A."/>
            <person name="Collins S.B."/>
            <person name="Wespe N."/>
            <person name="Knight-Connoni V."/>
        </authorList>
    </citation>
    <scope>NUCLEOTIDE SEQUENCE [LARGE SCALE GENOMIC DNA]</scope>
    <source>
        <strain evidence="3 4">ATCC 19096</strain>
    </source>
</reference>